<sequence>MTRSIWAAITTTITIQSITMLCLKIIKKKMNPIRNPKLPKNSRMQNLMASKKLKLKIKIFKKIGSVNTEKVELKHNNIRYFFFLVEFLDVLSFDYTFPFLC</sequence>
<dbReference type="Proteomes" id="UP000023152">
    <property type="component" value="Unassembled WGS sequence"/>
</dbReference>
<protein>
    <submittedName>
        <fullName evidence="2">Uncharacterized protein</fullName>
    </submittedName>
</protein>
<accession>X6MMS9</accession>
<proteinExistence type="predicted"/>
<evidence type="ECO:0000313" key="2">
    <source>
        <dbReference type="EMBL" id="ETO14747.1"/>
    </source>
</evidence>
<feature type="transmembrane region" description="Helical" evidence="1">
    <location>
        <begin position="6"/>
        <end position="26"/>
    </location>
</feature>
<gene>
    <name evidence="2" type="ORF">RFI_22619</name>
</gene>
<keyword evidence="3" id="KW-1185">Reference proteome</keyword>
<evidence type="ECO:0000313" key="3">
    <source>
        <dbReference type="Proteomes" id="UP000023152"/>
    </source>
</evidence>
<name>X6MMS9_RETFI</name>
<comment type="caution">
    <text evidence="2">The sequence shown here is derived from an EMBL/GenBank/DDBJ whole genome shotgun (WGS) entry which is preliminary data.</text>
</comment>
<reference evidence="2 3" key="1">
    <citation type="journal article" date="2013" name="Curr. Biol.">
        <title>The Genome of the Foraminiferan Reticulomyxa filosa.</title>
        <authorList>
            <person name="Glockner G."/>
            <person name="Hulsmann N."/>
            <person name="Schleicher M."/>
            <person name="Noegel A.A."/>
            <person name="Eichinger L."/>
            <person name="Gallinger C."/>
            <person name="Pawlowski J."/>
            <person name="Sierra R."/>
            <person name="Euteneuer U."/>
            <person name="Pillet L."/>
            <person name="Moustafa A."/>
            <person name="Platzer M."/>
            <person name="Groth M."/>
            <person name="Szafranski K."/>
            <person name="Schliwa M."/>
        </authorList>
    </citation>
    <scope>NUCLEOTIDE SEQUENCE [LARGE SCALE GENOMIC DNA]</scope>
</reference>
<keyword evidence="1" id="KW-0472">Membrane</keyword>
<keyword evidence="1" id="KW-0812">Transmembrane</keyword>
<dbReference type="AlphaFoldDB" id="X6MMS9"/>
<dbReference type="EMBL" id="ASPP01019805">
    <property type="protein sequence ID" value="ETO14747.1"/>
    <property type="molecule type" value="Genomic_DNA"/>
</dbReference>
<organism evidence="2 3">
    <name type="scientific">Reticulomyxa filosa</name>
    <dbReference type="NCBI Taxonomy" id="46433"/>
    <lineage>
        <taxon>Eukaryota</taxon>
        <taxon>Sar</taxon>
        <taxon>Rhizaria</taxon>
        <taxon>Retaria</taxon>
        <taxon>Foraminifera</taxon>
        <taxon>Monothalamids</taxon>
        <taxon>Reticulomyxidae</taxon>
        <taxon>Reticulomyxa</taxon>
    </lineage>
</organism>
<keyword evidence="1" id="KW-1133">Transmembrane helix</keyword>
<evidence type="ECO:0000256" key="1">
    <source>
        <dbReference type="SAM" id="Phobius"/>
    </source>
</evidence>